<dbReference type="EnsemblPlants" id="ONIVA03G08210.1">
    <property type="protein sequence ID" value="ONIVA03G08210.1"/>
    <property type="gene ID" value="ONIVA03G08210"/>
</dbReference>
<reference evidence="3" key="1">
    <citation type="submission" date="2015-04" db="UniProtKB">
        <authorList>
            <consortium name="EnsemblPlants"/>
        </authorList>
    </citation>
    <scope>IDENTIFICATION</scope>
    <source>
        <strain evidence="3">SL10</strain>
    </source>
</reference>
<dbReference type="STRING" id="4536.A0A0E0GIL3"/>
<keyword evidence="4" id="KW-1185">Reference proteome</keyword>
<evidence type="ECO:0000313" key="3">
    <source>
        <dbReference type="EnsemblPlants" id="ONIVA03G08210.1"/>
    </source>
</evidence>
<dbReference type="PANTHER" id="PTHR33127">
    <property type="entry name" value="TRANSMEMBRANE PROTEIN"/>
    <property type="match status" value="1"/>
</dbReference>
<protein>
    <recommendedName>
        <fullName evidence="2">KIB1-4 beta-propeller domain-containing protein</fullName>
    </recommendedName>
</protein>
<evidence type="ECO:0000313" key="4">
    <source>
        <dbReference type="Proteomes" id="UP000006591"/>
    </source>
</evidence>
<proteinExistence type="predicted"/>
<dbReference type="Pfam" id="PF12435">
    <property type="entry name" value="DUF3678"/>
    <property type="match status" value="1"/>
</dbReference>
<dbReference type="InterPro" id="IPR005174">
    <property type="entry name" value="KIB1-4_b-propeller"/>
</dbReference>
<dbReference type="InterPro" id="IPR022146">
    <property type="entry name" value="DUF3678"/>
</dbReference>
<reference evidence="3" key="2">
    <citation type="submission" date="2018-04" db="EMBL/GenBank/DDBJ databases">
        <title>OnivRS2 (Oryza nivara Reference Sequence Version 2).</title>
        <authorList>
            <person name="Zhang J."/>
            <person name="Kudrna D."/>
            <person name="Lee S."/>
            <person name="Talag J."/>
            <person name="Rajasekar S."/>
            <person name="Welchert J."/>
            <person name="Hsing Y.-I."/>
            <person name="Wing R.A."/>
        </authorList>
    </citation>
    <scope>NUCLEOTIDE SEQUENCE [LARGE SCALE GENOMIC DNA]</scope>
    <source>
        <strain evidence="3">SL10</strain>
    </source>
</reference>
<feature type="domain" description="KIB1-4 beta-propeller" evidence="2">
    <location>
        <begin position="45"/>
        <end position="301"/>
    </location>
</feature>
<dbReference type="Pfam" id="PF03478">
    <property type="entry name" value="Beta-prop_KIB1-4"/>
    <property type="match status" value="1"/>
</dbReference>
<dbReference type="Proteomes" id="UP000006591">
    <property type="component" value="Chromosome 3"/>
</dbReference>
<feature type="region of interest" description="Disordered" evidence="1">
    <location>
        <begin position="358"/>
        <end position="385"/>
    </location>
</feature>
<dbReference type="HOGENOM" id="CLU_362238_0_0_1"/>
<dbReference type="AlphaFoldDB" id="A0A0E0GIL3"/>
<sequence length="772" mass="84773">MHGLSVYFKHHSSGQQVDEAGDASAALDPKFAPLLLFGGHGDATFLYSVPTRALLPMPTPTRVGDGGVDDMMRCHRWWTTAQGWLLMARRGSPHRRRCLLSCCGPMDPTSCTVLVIDLAYPELWYCRPGDNHWMKLHQQPYQYRNPAHRDAIIRFLRKFTAIDGKFYTELHTGNVGVLEFLPEVAFTKIAVHDDDRRPAVYKKRTTCFVESNGELHSVVFSHPIGCDRIVARVGVYRLSINAAATQEQRSAAWVKVDSLGGRAFFVKIGSFGASLDAEGTGLRGNCVYYSVFNGKVLCVYDMERGTTAVIDPGTHLPYHQSPQVLMPTFPRYHGGATRSVESIYQVGPTIQENAYEVKDTKKKSKRSMAERFPCQGEGASSPETKNSYRGCGFPLEPLKSPPGGWTDVFTASPPAFCLVAGKTLLVRRLWHGRAARHLAARICTIVAACGLDASGLSSLVVAAGQPLRVRVCLASRSLYSRERRERQDGCRELVGWLAVEGTDCACVAAAGTVEAERLLDVDLVYGPYEHIGFASSTASSISTRLRHRHRLRRPAPRIFGLITRSSVRLQRLLQPIVIEHASTPSSSRLPLRRLLGPQCRCLWSTPPLAVATLRGALLSVASPLVDFSPLHRHGAAAVLSSRTIALSLSSSSSSFAHRQPRRPHLSSSAARGLLPLLHASSPHLQAATVATLGRWCSYLYMATDVAIQAVGPAISPSTLSSMTHRQRRRIFLDYTSLFSGNCVLLRQFSLYAVLAPRLSQRPSLLVSSDIGV</sequence>
<evidence type="ECO:0000259" key="2">
    <source>
        <dbReference type="Pfam" id="PF03478"/>
    </source>
</evidence>
<evidence type="ECO:0000256" key="1">
    <source>
        <dbReference type="SAM" id="MobiDB-lite"/>
    </source>
</evidence>
<dbReference type="Gramene" id="ONIVA03G08210.1">
    <property type="protein sequence ID" value="ONIVA03G08210.1"/>
    <property type="gene ID" value="ONIVA03G08210"/>
</dbReference>
<name>A0A0E0GIL3_ORYNI</name>
<accession>A0A0E0GIL3</accession>
<organism evidence="3">
    <name type="scientific">Oryza nivara</name>
    <name type="common">Indian wild rice</name>
    <name type="synonym">Oryza sativa f. spontanea</name>
    <dbReference type="NCBI Taxonomy" id="4536"/>
    <lineage>
        <taxon>Eukaryota</taxon>
        <taxon>Viridiplantae</taxon>
        <taxon>Streptophyta</taxon>
        <taxon>Embryophyta</taxon>
        <taxon>Tracheophyta</taxon>
        <taxon>Spermatophyta</taxon>
        <taxon>Magnoliopsida</taxon>
        <taxon>Liliopsida</taxon>
        <taxon>Poales</taxon>
        <taxon>Poaceae</taxon>
        <taxon>BOP clade</taxon>
        <taxon>Oryzoideae</taxon>
        <taxon>Oryzeae</taxon>
        <taxon>Oryzinae</taxon>
        <taxon>Oryza</taxon>
    </lineage>
</organism>
<dbReference type="PANTHER" id="PTHR33127:SF5">
    <property type="entry name" value="TRANSMEMBRANE PROTEIN"/>
    <property type="match status" value="1"/>
</dbReference>